<keyword evidence="2" id="KW-1133">Transmembrane helix</keyword>
<evidence type="ECO:0000256" key="1">
    <source>
        <dbReference type="SAM" id="MobiDB-lite"/>
    </source>
</evidence>
<sequence>MGGAVVCFWLLGVVLYLARTPPRRIDCGRDDAPGAHLVCLVTRHGGFGVGIATTVALCIVVVSALLTVWCAPAVLNLLSGAWPDVPPLRWWARRRVEAHRERRRKLVEAMRPATNDVLAVRRAAAASVARRHCPKGSATLQPTRIGNALAATEQRVEERHGLDLELCWRPLVQVVDQTARTRLETASSLIVARTQAVPFAAGLLVWTPLLPTWWARGAYAVGCLFLVLLACRAVAGAVDAYCDAAEDTFLVHRAGLYRALGFPLPTTTRHERNQGRDLSKYLAKRSLSPVTFDWPDPPLLQPPSQPPTAPGQT</sequence>
<gene>
    <name evidence="3" type="ORF">AB0D65_16330</name>
</gene>
<keyword evidence="2" id="KW-0472">Membrane</keyword>
<reference evidence="3 4" key="1">
    <citation type="submission" date="2024-06" db="EMBL/GenBank/DDBJ databases">
        <title>The Natural Products Discovery Center: Release of the First 8490 Sequenced Strains for Exploring Actinobacteria Biosynthetic Diversity.</title>
        <authorList>
            <person name="Kalkreuter E."/>
            <person name="Kautsar S.A."/>
            <person name="Yang D."/>
            <person name="Bader C.D."/>
            <person name="Teijaro C.N."/>
            <person name="Fluegel L."/>
            <person name="Davis C.M."/>
            <person name="Simpson J.R."/>
            <person name="Lauterbach L."/>
            <person name="Steele A.D."/>
            <person name="Gui C."/>
            <person name="Meng S."/>
            <person name="Li G."/>
            <person name="Viehrig K."/>
            <person name="Ye F."/>
            <person name="Su P."/>
            <person name="Kiefer A.F."/>
            <person name="Nichols A."/>
            <person name="Cepeda A.J."/>
            <person name="Yan W."/>
            <person name="Fan B."/>
            <person name="Jiang Y."/>
            <person name="Adhikari A."/>
            <person name="Zheng C.-J."/>
            <person name="Schuster L."/>
            <person name="Cowan T.M."/>
            <person name="Smanski M.J."/>
            <person name="Chevrette M.G."/>
            <person name="De Carvalho L.P.S."/>
            <person name="Shen B."/>
        </authorList>
    </citation>
    <scope>NUCLEOTIDE SEQUENCE [LARGE SCALE GENOMIC DNA]</scope>
    <source>
        <strain evidence="3 4">NPDC048274</strain>
    </source>
</reference>
<feature type="region of interest" description="Disordered" evidence="1">
    <location>
        <begin position="289"/>
        <end position="313"/>
    </location>
</feature>
<keyword evidence="4" id="KW-1185">Reference proteome</keyword>
<comment type="caution">
    <text evidence="3">The sequence shown here is derived from an EMBL/GenBank/DDBJ whole genome shotgun (WGS) entry which is preliminary data.</text>
</comment>
<accession>A0ABV3E5V0</accession>
<evidence type="ECO:0000313" key="4">
    <source>
        <dbReference type="Proteomes" id="UP001551582"/>
    </source>
</evidence>
<name>A0ABV3E5V0_9ACTN</name>
<keyword evidence="2" id="KW-0812">Transmembrane</keyword>
<proteinExistence type="predicted"/>
<evidence type="ECO:0000313" key="3">
    <source>
        <dbReference type="EMBL" id="MEU9352510.1"/>
    </source>
</evidence>
<feature type="compositionally biased region" description="Pro residues" evidence="1">
    <location>
        <begin position="295"/>
        <end position="313"/>
    </location>
</feature>
<dbReference type="EMBL" id="JBEZLS010000010">
    <property type="protein sequence ID" value="MEU9352510.1"/>
    <property type="molecule type" value="Genomic_DNA"/>
</dbReference>
<protein>
    <recommendedName>
        <fullName evidence="5">TIGR04222 domain-containing membrane protein</fullName>
    </recommendedName>
</protein>
<evidence type="ECO:0000256" key="2">
    <source>
        <dbReference type="SAM" id="Phobius"/>
    </source>
</evidence>
<evidence type="ECO:0008006" key="5">
    <source>
        <dbReference type="Google" id="ProtNLM"/>
    </source>
</evidence>
<dbReference type="Proteomes" id="UP001551582">
    <property type="component" value="Unassembled WGS sequence"/>
</dbReference>
<organism evidence="3 4">
    <name type="scientific">Streptomyces griseoloalbus</name>
    <dbReference type="NCBI Taxonomy" id="67303"/>
    <lineage>
        <taxon>Bacteria</taxon>
        <taxon>Bacillati</taxon>
        <taxon>Actinomycetota</taxon>
        <taxon>Actinomycetes</taxon>
        <taxon>Kitasatosporales</taxon>
        <taxon>Streptomycetaceae</taxon>
        <taxon>Streptomyces</taxon>
    </lineage>
</organism>
<feature type="transmembrane region" description="Helical" evidence="2">
    <location>
        <begin position="48"/>
        <end position="71"/>
    </location>
</feature>
<dbReference type="RefSeq" id="WP_359980812.1">
    <property type="nucleotide sequence ID" value="NZ_JBEZLS010000010.1"/>
</dbReference>